<proteinExistence type="predicted"/>
<accession>A0AAN8XCW5</accession>
<feature type="region of interest" description="Disordered" evidence="1">
    <location>
        <begin position="392"/>
        <end position="413"/>
    </location>
</feature>
<keyword evidence="3" id="KW-1185">Reference proteome</keyword>
<feature type="compositionally biased region" description="Basic and acidic residues" evidence="1">
    <location>
        <begin position="508"/>
        <end position="524"/>
    </location>
</feature>
<reference evidence="2 3" key="1">
    <citation type="submission" date="2023-11" db="EMBL/GenBank/DDBJ databases">
        <title>Halocaridina rubra genome assembly.</title>
        <authorList>
            <person name="Smith C."/>
        </authorList>
    </citation>
    <scope>NUCLEOTIDE SEQUENCE [LARGE SCALE GENOMIC DNA]</scope>
    <source>
        <strain evidence="2">EP-1</strain>
        <tissue evidence="2">Whole</tissue>
    </source>
</reference>
<feature type="compositionally biased region" description="Low complexity" evidence="1">
    <location>
        <begin position="276"/>
        <end position="295"/>
    </location>
</feature>
<feature type="compositionally biased region" description="Polar residues" evidence="1">
    <location>
        <begin position="117"/>
        <end position="128"/>
    </location>
</feature>
<dbReference type="AlphaFoldDB" id="A0AAN8XCW5"/>
<evidence type="ECO:0000313" key="2">
    <source>
        <dbReference type="EMBL" id="KAK7080561.1"/>
    </source>
</evidence>
<comment type="caution">
    <text evidence="2">The sequence shown here is derived from an EMBL/GenBank/DDBJ whole genome shotgun (WGS) entry which is preliminary data.</text>
</comment>
<evidence type="ECO:0000313" key="3">
    <source>
        <dbReference type="Proteomes" id="UP001381693"/>
    </source>
</evidence>
<dbReference type="EMBL" id="JAXCGZ010005866">
    <property type="protein sequence ID" value="KAK7080561.1"/>
    <property type="molecule type" value="Genomic_DNA"/>
</dbReference>
<evidence type="ECO:0000256" key="1">
    <source>
        <dbReference type="SAM" id="MobiDB-lite"/>
    </source>
</evidence>
<feature type="region of interest" description="Disordered" evidence="1">
    <location>
        <begin position="261"/>
        <end position="297"/>
    </location>
</feature>
<dbReference type="Proteomes" id="UP001381693">
    <property type="component" value="Unassembled WGS sequence"/>
</dbReference>
<name>A0AAN8XCW5_HALRR</name>
<feature type="region of interest" description="Disordered" evidence="1">
    <location>
        <begin position="426"/>
        <end position="524"/>
    </location>
</feature>
<feature type="region of interest" description="Disordered" evidence="1">
    <location>
        <begin position="112"/>
        <end position="134"/>
    </location>
</feature>
<sequence length="524" mass="57581">MLQNRFFDKIREGGVNNDMNSVFKPLRCPCPEQDVVNKGSNSLSTKEITQILQYLLQENSIFLLEEFKKIVSYNLSIKLQQLEDSIENKTTQIISEAVSLFLPDSKTVVNGIKIKPPTNNTASNNTESPSDKAGDNIANIPLDITWNNNDTKNPLEVDQKDQENNIHNGSLWSTDVSFDANATLAAPENSVNYINKTSPVPAVPVMPPETVVELETFPAAKPTPEPTNSPTEDITVGEDFNITVGEDFNITIGDFNTTLSPNNNNTKEKATMLVPDNSAENSNVSSSEDNSTSTSHNVNATVSYTFGLESSELHAEASSVINTFPAEKVSTSNLTTVQYASLSSEGAKNKTEDMKDDSLGANPTETKKKPYFVNIQGPNSISIQKMFVGSRPYGQKNDVKNSNPVHGRPGPDTELAQATLDKFMGDLTKLPSVKNPKQSKTKDKINARDENNDPRTTRVSNSKLQHKIFPGRNKNPNSNVTSLKPAEGGVRPTGQNLNKKRKPLRRKPQPEQDSSKENGEREKS</sequence>
<feature type="compositionally biased region" description="Basic and acidic residues" evidence="1">
    <location>
        <begin position="347"/>
        <end position="358"/>
    </location>
</feature>
<feature type="region of interest" description="Disordered" evidence="1">
    <location>
        <begin position="343"/>
        <end position="371"/>
    </location>
</feature>
<feature type="compositionally biased region" description="Basic residues" evidence="1">
    <location>
        <begin position="498"/>
        <end position="507"/>
    </location>
</feature>
<protein>
    <submittedName>
        <fullName evidence="2">Uncharacterized protein</fullName>
    </submittedName>
</protein>
<organism evidence="2 3">
    <name type="scientific">Halocaridina rubra</name>
    <name type="common">Hawaiian red shrimp</name>
    <dbReference type="NCBI Taxonomy" id="373956"/>
    <lineage>
        <taxon>Eukaryota</taxon>
        <taxon>Metazoa</taxon>
        <taxon>Ecdysozoa</taxon>
        <taxon>Arthropoda</taxon>
        <taxon>Crustacea</taxon>
        <taxon>Multicrustacea</taxon>
        <taxon>Malacostraca</taxon>
        <taxon>Eumalacostraca</taxon>
        <taxon>Eucarida</taxon>
        <taxon>Decapoda</taxon>
        <taxon>Pleocyemata</taxon>
        <taxon>Caridea</taxon>
        <taxon>Atyoidea</taxon>
        <taxon>Atyidae</taxon>
        <taxon>Halocaridina</taxon>
    </lineage>
</organism>
<gene>
    <name evidence="2" type="ORF">SK128_010954</name>
</gene>
<feature type="compositionally biased region" description="Basic and acidic residues" evidence="1">
    <location>
        <begin position="440"/>
        <end position="456"/>
    </location>
</feature>